<dbReference type="PANTHER" id="PTHR44169">
    <property type="entry name" value="NADPH-DEPENDENT 1-ACYLDIHYDROXYACETONE PHOSPHATE REDUCTASE"/>
    <property type="match status" value="1"/>
</dbReference>
<keyword evidence="6" id="KW-1185">Reference proteome</keyword>
<accession>A0A397H2Q1</accession>
<dbReference type="GO" id="GO:0006654">
    <property type="term" value="P:phosphatidic acid biosynthetic process"/>
    <property type="evidence" value="ECO:0007669"/>
    <property type="project" value="TreeGrafter"/>
</dbReference>
<organism evidence="5 6">
    <name type="scientific">Aspergillus thermomutatus</name>
    <name type="common">Neosartorya pseudofischeri</name>
    <dbReference type="NCBI Taxonomy" id="41047"/>
    <lineage>
        <taxon>Eukaryota</taxon>
        <taxon>Fungi</taxon>
        <taxon>Dikarya</taxon>
        <taxon>Ascomycota</taxon>
        <taxon>Pezizomycotina</taxon>
        <taxon>Eurotiomycetes</taxon>
        <taxon>Eurotiomycetidae</taxon>
        <taxon>Eurotiales</taxon>
        <taxon>Aspergillaceae</taxon>
        <taxon>Aspergillus</taxon>
        <taxon>Aspergillus subgen. Fumigati</taxon>
    </lineage>
</organism>
<dbReference type="AlphaFoldDB" id="A0A397H2Q1"/>
<evidence type="ECO:0000313" key="6">
    <source>
        <dbReference type="Proteomes" id="UP000215305"/>
    </source>
</evidence>
<evidence type="ECO:0000256" key="2">
    <source>
        <dbReference type="ARBA" id="ARBA00022857"/>
    </source>
</evidence>
<dbReference type="SUPFAM" id="SSF51735">
    <property type="entry name" value="NAD(P)-binding Rossmann-fold domains"/>
    <property type="match status" value="1"/>
</dbReference>
<dbReference type="Gene3D" id="3.40.50.720">
    <property type="entry name" value="NAD(P)-binding Rossmann-like Domain"/>
    <property type="match status" value="1"/>
</dbReference>
<dbReference type="PANTHER" id="PTHR44169:SF6">
    <property type="entry name" value="NADPH-DEPENDENT 1-ACYLDIHYDROXYACETONE PHOSPHATE REDUCTASE"/>
    <property type="match status" value="1"/>
</dbReference>
<comment type="caution">
    <text evidence="5">The sequence shown here is derived from an EMBL/GenBank/DDBJ whole genome shotgun (WGS) entry which is preliminary data.</text>
</comment>
<dbReference type="Pfam" id="PF00106">
    <property type="entry name" value="adh_short"/>
    <property type="match status" value="1"/>
</dbReference>
<dbReference type="PROSITE" id="PS00061">
    <property type="entry name" value="ADH_SHORT"/>
    <property type="match status" value="1"/>
</dbReference>
<dbReference type="InterPro" id="IPR020904">
    <property type="entry name" value="Sc_DH/Rdtase_CS"/>
</dbReference>
<dbReference type="GO" id="GO:0000140">
    <property type="term" value="F:acylglycerone-phosphate reductase (NADP+) activity"/>
    <property type="evidence" value="ECO:0007669"/>
    <property type="project" value="TreeGrafter"/>
</dbReference>
<evidence type="ECO:0000313" key="5">
    <source>
        <dbReference type="EMBL" id="RHZ57415.1"/>
    </source>
</evidence>
<dbReference type="GO" id="GO:0044550">
    <property type="term" value="P:secondary metabolite biosynthetic process"/>
    <property type="evidence" value="ECO:0007669"/>
    <property type="project" value="UniProtKB-ARBA"/>
</dbReference>
<evidence type="ECO:0000256" key="3">
    <source>
        <dbReference type="ARBA" id="ARBA00023002"/>
    </source>
</evidence>
<dbReference type="EMBL" id="NKHU02000079">
    <property type="protein sequence ID" value="RHZ57415.1"/>
    <property type="molecule type" value="Genomic_DNA"/>
</dbReference>
<dbReference type="GO" id="GO:0005811">
    <property type="term" value="C:lipid droplet"/>
    <property type="evidence" value="ECO:0007669"/>
    <property type="project" value="TreeGrafter"/>
</dbReference>
<dbReference type="GO" id="GO:0004806">
    <property type="term" value="F:triacylglycerol lipase activity"/>
    <property type="evidence" value="ECO:0007669"/>
    <property type="project" value="TreeGrafter"/>
</dbReference>
<evidence type="ECO:0000256" key="1">
    <source>
        <dbReference type="ARBA" id="ARBA00006484"/>
    </source>
</evidence>
<dbReference type="GeneID" id="38129918"/>
<sequence length="302" mass="32254">MGQFTSSGRDHEGRKSVLITGCSDGGLGAALATAFHEAGLHVYATARDVSKMQKLSASGIETIALDITSSSSIASCVSKLQHLDILVNNAAVMLTMTAADVSVQEAKKVFDTNLWGTVQMCQAFLPLLIKSKGMIVNHTSIASVLPVPGGAAYAASKSALAMYSAILRMEVECFGVQVIDLKTGTVGPTNLINNNYTRTASSNSDSDRSILPASSPYQPVRDLLEPILRQDNFKGTGMPPAEWAKLVTRDLLKSARPPPLIFRGHYVILAKIASWLPFGAMDGVVKKTTKFDQVESVLRQVA</sequence>
<evidence type="ECO:0000256" key="4">
    <source>
        <dbReference type="RuleBase" id="RU000363"/>
    </source>
</evidence>
<dbReference type="GO" id="GO:0019433">
    <property type="term" value="P:triglyceride catabolic process"/>
    <property type="evidence" value="ECO:0007669"/>
    <property type="project" value="TreeGrafter"/>
</dbReference>
<comment type="similarity">
    <text evidence="1 4">Belongs to the short-chain dehydrogenases/reductases (SDR) family.</text>
</comment>
<dbReference type="InterPro" id="IPR002347">
    <property type="entry name" value="SDR_fam"/>
</dbReference>
<keyword evidence="3" id="KW-0560">Oxidoreductase</keyword>
<dbReference type="PRINTS" id="PR00080">
    <property type="entry name" value="SDRFAMILY"/>
</dbReference>
<reference evidence="5" key="1">
    <citation type="submission" date="2018-08" db="EMBL/GenBank/DDBJ databases">
        <title>Draft genome sequence of azole-resistant Aspergillus thermomutatus (Neosartorya pseudofischeri) strain HMR AF 39, isolated from a human nasal aspirate.</title>
        <authorList>
            <person name="Parent-Michaud M."/>
            <person name="Dufresne P.J."/>
            <person name="Fournier E."/>
            <person name="Martineau C."/>
            <person name="Moreira S."/>
            <person name="Perkins V."/>
            <person name="De Repentigny L."/>
            <person name="Dufresne S.F."/>
        </authorList>
    </citation>
    <scope>NUCLEOTIDE SEQUENCE [LARGE SCALE GENOMIC DNA]</scope>
    <source>
        <strain evidence="5">HMR AF 39</strain>
    </source>
</reference>
<proteinExistence type="inferred from homology"/>
<keyword evidence="2" id="KW-0521">NADP</keyword>
<dbReference type="InterPro" id="IPR036291">
    <property type="entry name" value="NAD(P)-bd_dom_sf"/>
</dbReference>
<dbReference type="Proteomes" id="UP000215305">
    <property type="component" value="Unassembled WGS sequence"/>
</dbReference>
<dbReference type="VEuPathDB" id="FungiDB:CDV56_107944"/>
<name>A0A397H2Q1_ASPTH</name>
<dbReference type="STRING" id="41047.A0A397H2Q1"/>
<protein>
    <submittedName>
        <fullName evidence="5">Uncharacterized protein</fullName>
    </submittedName>
</protein>
<dbReference type="OrthoDB" id="2102561at2759"/>
<gene>
    <name evidence="5" type="ORF">CDV56_107944</name>
</gene>
<dbReference type="GO" id="GO:0005783">
    <property type="term" value="C:endoplasmic reticulum"/>
    <property type="evidence" value="ECO:0007669"/>
    <property type="project" value="TreeGrafter"/>
</dbReference>
<dbReference type="RefSeq" id="XP_026615047.1">
    <property type="nucleotide sequence ID" value="XM_026761563.1"/>
</dbReference>
<dbReference type="PRINTS" id="PR00081">
    <property type="entry name" value="GDHRDH"/>
</dbReference>